<dbReference type="GeneID" id="111311792"/>
<accession>A0A6P6AQP3</accession>
<feature type="region of interest" description="Disordered" evidence="2">
    <location>
        <begin position="807"/>
        <end position="846"/>
    </location>
</feature>
<feature type="compositionally biased region" description="Basic and acidic residues" evidence="2">
    <location>
        <begin position="150"/>
        <end position="161"/>
    </location>
</feature>
<dbReference type="PANTHER" id="PTHR47270:SF3">
    <property type="entry name" value="HYPOTETICAL PROTEIN"/>
    <property type="match status" value="1"/>
</dbReference>
<dbReference type="RefSeq" id="XP_022767222.1">
    <property type="nucleotide sequence ID" value="XM_022911487.1"/>
</dbReference>
<feature type="compositionally biased region" description="Polar residues" evidence="2">
    <location>
        <begin position="206"/>
        <end position="224"/>
    </location>
</feature>
<feature type="region of interest" description="Disordered" evidence="2">
    <location>
        <begin position="251"/>
        <end position="287"/>
    </location>
</feature>
<reference evidence="5" key="1">
    <citation type="submission" date="2025-08" db="UniProtKB">
        <authorList>
            <consortium name="RefSeq"/>
        </authorList>
    </citation>
    <scope>IDENTIFICATION</scope>
    <source>
        <tissue evidence="5">Fruit stalk</tissue>
    </source>
</reference>
<evidence type="ECO:0000313" key="5">
    <source>
        <dbReference type="RefSeq" id="XP_022767222.1"/>
    </source>
</evidence>
<feature type="domain" description="C2 NT-type" evidence="3">
    <location>
        <begin position="7"/>
        <end position="142"/>
    </location>
</feature>
<feature type="coiled-coil region" evidence="1">
    <location>
        <begin position="308"/>
        <end position="384"/>
    </location>
</feature>
<sequence>MFRLHKTRPTNKSGEKIDFKFSNFKAVQVPKGWDRLFMSIVSVENGKIIAKTGKAVARNGTSQWTETLSESIWVSGKQAPDEIGDCLFKFVVAMGSARSGILGEATVNMTGYINSTVIVPVSLPLKKCSHGTILQVKIHCLTPRPQPMEDESKQTNSHEDGNNTDPPDLSLNSDGTKSVTAKSVGSSPSQDLVSAPHQGELESREASFSTSDSQSLHSYDSAESSIGRESFSPVSNLNGDAQNQIQKQDSPTFQYSLPDGNCNLDDPSQSNHSSFDSQIMDSQSTFSDNQKEFSASTLRVTDSSKNLLEAAEKTIEELPAEAKMWKRNAEKLMLDLDILRKEYSDQSKNQANLDMELSAANSECDGLRKEVEQLKLLLEKSMVKQTTLEDSTFQDEGVTHNHQELGNEIKFQKESNANLALQLKRSQDANAELVSVLQELEGTVEKQRVEMENISSLQSQFRGLENSIQLNTEENRNLVIQLRQSKESEKNLQAKVQLLEKALKDKEDEMESEKSACLLDIEEEYKNNLAAKEREIVGLKVKLSESLKERHFVKLESRKGGDANLIREIEALKAKLEELESDCNELTDENLELLLKLKETKNNFKGVTTPDFSSDELSASTGFKMSEDKSQMLFLEEKLKKKILREIQSDYNSYIQELESQKMDLESEVTEVGKELTQKRTEIQTLEATMQSKEEENVELRRNQSKLEAEVSNLQREKVQLEAKMEVVQRESDSATKCLDDLRNDMMVLSSSMDSDVSADKFPERKSSALERVKHELEIHLLELEDENKQLSLRLSLMEDQLEDLKDERDSTQMQLEDSKSLATSLKDENTRSRKEMEAQKTDMETHLQDMRDQWLASQDMCEYLRRTNAKLQATTETLIEESNSHKKSAGELRKEKSKLDQHCAYLAAKLRESDKNLTDCNKKIEVLEENLTLVIEDFASREESLTLELDAIHDKSKKLEAKQKLEESSWNQMYLKKTNEVANLQQEVENLSKQLSEVNNEKEKTAYDALREISSLHAGKVRLESALQEAESKMKHTENELKKLHTEAKTKVEDLLDELAASRENREKLMAEHERALKLLESYKSSERKLKTIVNGLELKLTVSEYERQKGSEQSTNMKVQLMKLENLQDDILALRDERDAIKADKEKLEASFSLVSGECDDLKAEKNSFLEQISTLQEVVSELEDYKHEKVALEETLVRMEADLMAKEALLMDNAELKNELHQIKQTNRQFQQQIKQLQEEKDELLIKAQTLEEKLKLKVEEKQKQRQSNSHRNQHKREDNNYDFHDGSPQSVGVAPVSKIQFLENELAKAMEANNKYKVRLNRSSEGRRSQLNTPRKSPIEGEVVAKEKYERTKSSLEAELRDIRERYLHMSLKYAEVEAQREELVMKLRGVKSMRRWSSNPSN</sequence>
<dbReference type="Proteomes" id="UP000515121">
    <property type="component" value="Unplaced"/>
</dbReference>
<evidence type="ECO:0000256" key="2">
    <source>
        <dbReference type="SAM" id="MobiDB-lite"/>
    </source>
</evidence>
<feature type="compositionally biased region" description="Polar residues" evidence="2">
    <location>
        <begin position="170"/>
        <end position="192"/>
    </location>
</feature>
<dbReference type="OrthoDB" id="658575at2759"/>
<keyword evidence="4" id="KW-1185">Reference proteome</keyword>
<feature type="compositionally biased region" description="Basic and acidic residues" evidence="2">
    <location>
        <begin position="826"/>
        <end position="846"/>
    </location>
</feature>
<dbReference type="InterPro" id="IPR019448">
    <property type="entry name" value="NT-C2"/>
</dbReference>
<feature type="compositionally biased region" description="Basic and acidic residues" evidence="2">
    <location>
        <begin position="1279"/>
        <end position="1289"/>
    </location>
</feature>
<feature type="coiled-coil region" evidence="1">
    <location>
        <begin position="482"/>
        <end position="603"/>
    </location>
</feature>
<feature type="coiled-coil region" evidence="1">
    <location>
        <begin position="644"/>
        <end position="731"/>
    </location>
</feature>
<feature type="coiled-coil region" evidence="1">
    <location>
        <begin position="975"/>
        <end position="1087"/>
    </location>
</feature>
<feature type="region of interest" description="Disordered" evidence="2">
    <location>
        <begin position="1322"/>
        <end position="1344"/>
    </location>
</feature>
<name>A0A6P6AQP3_DURZI</name>
<evidence type="ECO:0000256" key="1">
    <source>
        <dbReference type="SAM" id="Coils"/>
    </source>
</evidence>
<gene>
    <name evidence="5" type="primary">LOC111311792</name>
</gene>
<feature type="compositionally biased region" description="Polar residues" evidence="2">
    <location>
        <begin position="812"/>
        <end position="824"/>
    </location>
</feature>
<dbReference type="PROSITE" id="PS51840">
    <property type="entry name" value="C2_NT"/>
    <property type="match status" value="1"/>
</dbReference>
<evidence type="ECO:0000313" key="4">
    <source>
        <dbReference type="Proteomes" id="UP000515121"/>
    </source>
</evidence>
<dbReference type="Pfam" id="PF10358">
    <property type="entry name" value="NT-C2"/>
    <property type="match status" value="1"/>
</dbReference>
<keyword evidence="1" id="KW-0175">Coiled coil</keyword>
<organism evidence="4 5">
    <name type="scientific">Durio zibethinus</name>
    <name type="common">Durian</name>
    <dbReference type="NCBI Taxonomy" id="66656"/>
    <lineage>
        <taxon>Eukaryota</taxon>
        <taxon>Viridiplantae</taxon>
        <taxon>Streptophyta</taxon>
        <taxon>Embryophyta</taxon>
        <taxon>Tracheophyta</taxon>
        <taxon>Spermatophyta</taxon>
        <taxon>Magnoliopsida</taxon>
        <taxon>eudicotyledons</taxon>
        <taxon>Gunneridae</taxon>
        <taxon>Pentapetalae</taxon>
        <taxon>rosids</taxon>
        <taxon>malvids</taxon>
        <taxon>Malvales</taxon>
        <taxon>Malvaceae</taxon>
        <taxon>Helicteroideae</taxon>
        <taxon>Durio</taxon>
    </lineage>
</organism>
<feature type="region of interest" description="Disordered" evidence="2">
    <location>
        <begin position="1261"/>
        <end position="1294"/>
    </location>
</feature>
<dbReference type="PANTHER" id="PTHR47270">
    <property type="entry name" value="PROTEIN MLP1-LIKE"/>
    <property type="match status" value="1"/>
</dbReference>
<proteinExistence type="predicted"/>
<protein>
    <submittedName>
        <fullName evidence="5">Myosin-11-like</fullName>
    </submittedName>
</protein>
<feature type="compositionally biased region" description="Polar residues" evidence="2">
    <location>
        <begin position="266"/>
        <end position="287"/>
    </location>
</feature>
<dbReference type="KEGG" id="dzi:111311792"/>
<evidence type="ECO:0000259" key="3">
    <source>
        <dbReference type="PROSITE" id="PS51840"/>
    </source>
</evidence>
<feature type="coiled-coil region" evidence="1">
    <location>
        <begin position="423"/>
        <end position="457"/>
    </location>
</feature>
<feature type="region of interest" description="Disordered" evidence="2">
    <location>
        <begin position="144"/>
        <end position="239"/>
    </location>
</feature>